<dbReference type="OrthoDB" id="5525824at2"/>
<dbReference type="SUPFAM" id="SSF103088">
    <property type="entry name" value="OmpA-like"/>
    <property type="match status" value="1"/>
</dbReference>
<name>A0A509E8Y0_9HYPH</name>
<evidence type="ECO:0008006" key="4">
    <source>
        <dbReference type="Google" id="ProtNLM"/>
    </source>
</evidence>
<feature type="region of interest" description="Disordered" evidence="1">
    <location>
        <begin position="534"/>
        <end position="594"/>
    </location>
</feature>
<dbReference type="Gene3D" id="3.40.1520.20">
    <property type="match status" value="3"/>
</dbReference>
<dbReference type="Gene3D" id="3.30.1330.60">
    <property type="entry name" value="OmpA-like domain"/>
    <property type="match status" value="1"/>
</dbReference>
<dbReference type="RefSeq" id="WP_142582300.1">
    <property type="nucleotide sequence ID" value="NZ_CABFPH010000012.1"/>
</dbReference>
<protein>
    <recommendedName>
        <fullName evidence="4">BON domain-containing protein</fullName>
    </recommendedName>
</protein>
<dbReference type="EMBL" id="CABFPH010000012">
    <property type="protein sequence ID" value="VUD70736.1"/>
    <property type="molecule type" value="Genomic_DNA"/>
</dbReference>
<evidence type="ECO:0000256" key="1">
    <source>
        <dbReference type="SAM" id="MobiDB-lite"/>
    </source>
</evidence>
<sequence length="634" mass="65543">MPLPADLASRFRRFGWLAGLPLLALAWGGATLLAAPGLAGRLEAEGAGIARTTQDAGGEPWLRVAAQGRDLVARGEAPGEAERDAVLARLAALPGPRRIVSEIGLIEAVSPFAWAAERLDGAVAITGSRPAEIGRHALERQIAAVLPDLPLDDAAKAARGAPPDFAAAAAFAAARLGKLGRGGRVTITDSVISAAGEAVDAAAYDALRSAFAEPPRGYSLGRIEILPPSVADFQFAVERVAGGGVVLTGYTVSESARADIRRQAEELSEGAFVDDRTRTARGLPRGVEPNALVSGMMRLAGLVARGRVSFAEGRVSVSGDALDAQAVGEVKALLRTALPGGIEAGAVDLVVKPLSPYRVVIRRETESVILSGHLPDPEMRARVMAAVRPRFFRERILDRTRLGAGAPPDLGAALEAAVPVLATLASGEIAVADRSLTLSGMSLYRESAARVGEALRRGLPPGWTVMLAVEPRDPAPRQSPEACRDGFASAASQAALHFETGSLVLTSAMYPTLDATAALARACPGLRITVAGHADAPGAKPAKAPEPDEPKPEPPKADASPKDKPGKTAAKGKAPPTPKAPASPEPEPAPEAVARARAQVIAEYLLQAGAAMDQVSIAEEPPGDRRAARLALKP</sequence>
<feature type="compositionally biased region" description="Basic and acidic residues" evidence="1">
    <location>
        <begin position="543"/>
        <end position="566"/>
    </location>
</feature>
<feature type="compositionally biased region" description="Pro residues" evidence="1">
    <location>
        <begin position="575"/>
        <end position="589"/>
    </location>
</feature>
<evidence type="ECO:0000313" key="3">
    <source>
        <dbReference type="Proteomes" id="UP000410984"/>
    </source>
</evidence>
<keyword evidence="3" id="KW-1185">Reference proteome</keyword>
<dbReference type="InterPro" id="IPR036737">
    <property type="entry name" value="OmpA-like_sf"/>
</dbReference>
<evidence type="ECO:0000313" key="2">
    <source>
        <dbReference type="EMBL" id="VUD70736.1"/>
    </source>
</evidence>
<dbReference type="Proteomes" id="UP000410984">
    <property type="component" value="Unassembled WGS sequence"/>
</dbReference>
<organism evidence="2 3">
    <name type="scientific">Methylobacterium symbioticum</name>
    <dbReference type="NCBI Taxonomy" id="2584084"/>
    <lineage>
        <taxon>Bacteria</taxon>
        <taxon>Pseudomonadati</taxon>
        <taxon>Pseudomonadota</taxon>
        <taxon>Alphaproteobacteria</taxon>
        <taxon>Hyphomicrobiales</taxon>
        <taxon>Methylobacteriaceae</taxon>
        <taxon>Methylobacterium</taxon>
    </lineage>
</organism>
<gene>
    <name evidence="2" type="ORF">MET9862_01309</name>
</gene>
<proteinExistence type="predicted"/>
<dbReference type="AlphaFoldDB" id="A0A509E8Y0"/>
<reference evidence="2 3" key="1">
    <citation type="submission" date="2019-06" db="EMBL/GenBank/DDBJ databases">
        <authorList>
            <person name="Rodrigo-Torres L."/>
            <person name="Arahal R. D."/>
            <person name="Lucena T."/>
        </authorList>
    </citation>
    <scope>NUCLEOTIDE SEQUENCE [LARGE SCALE GENOMIC DNA]</scope>
    <source>
        <strain evidence="2 3">SB0023/3</strain>
    </source>
</reference>
<accession>A0A509E8Y0</accession>